<proteinExistence type="predicted"/>
<feature type="region of interest" description="Disordered" evidence="1">
    <location>
        <begin position="1"/>
        <end position="47"/>
    </location>
</feature>
<name>F4RC07_MELLP</name>
<evidence type="ECO:0000256" key="1">
    <source>
        <dbReference type="SAM" id="MobiDB-lite"/>
    </source>
</evidence>
<organism evidence="3">
    <name type="scientific">Melampsora larici-populina (strain 98AG31 / pathotype 3-4-7)</name>
    <name type="common">Poplar leaf rust fungus</name>
    <dbReference type="NCBI Taxonomy" id="747676"/>
    <lineage>
        <taxon>Eukaryota</taxon>
        <taxon>Fungi</taxon>
        <taxon>Dikarya</taxon>
        <taxon>Basidiomycota</taxon>
        <taxon>Pucciniomycotina</taxon>
        <taxon>Pucciniomycetes</taxon>
        <taxon>Pucciniales</taxon>
        <taxon>Melampsoraceae</taxon>
        <taxon>Melampsora</taxon>
    </lineage>
</organism>
<gene>
    <name evidence="2" type="ORF">MELLADRAFT_94598</name>
</gene>
<accession>F4RC07</accession>
<reference evidence="3" key="1">
    <citation type="journal article" date="2011" name="Proc. Natl. Acad. Sci. U.S.A.">
        <title>Obligate biotrophy features unraveled by the genomic analysis of rust fungi.</title>
        <authorList>
            <person name="Duplessis S."/>
            <person name="Cuomo C.A."/>
            <person name="Lin Y.-C."/>
            <person name="Aerts A."/>
            <person name="Tisserant E."/>
            <person name="Veneault-Fourrey C."/>
            <person name="Joly D.L."/>
            <person name="Hacquard S."/>
            <person name="Amselem J."/>
            <person name="Cantarel B.L."/>
            <person name="Chiu R."/>
            <person name="Coutinho P.M."/>
            <person name="Feau N."/>
            <person name="Field M."/>
            <person name="Frey P."/>
            <person name="Gelhaye E."/>
            <person name="Goldberg J."/>
            <person name="Grabherr M.G."/>
            <person name="Kodira C.D."/>
            <person name="Kohler A."/>
            <person name="Kuees U."/>
            <person name="Lindquist E.A."/>
            <person name="Lucas S.M."/>
            <person name="Mago R."/>
            <person name="Mauceli E."/>
            <person name="Morin E."/>
            <person name="Murat C."/>
            <person name="Pangilinan J.L."/>
            <person name="Park R."/>
            <person name="Pearson M."/>
            <person name="Quesneville H."/>
            <person name="Rouhier N."/>
            <person name="Sakthikumar S."/>
            <person name="Salamov A.A."/>
            <person name="Schmutz J."/>
            <person name="Selles B."/>
            <person name="Shapiro H."/>
            <person name="Tanguay P."/>
            <person name="Tuskan G.A."/>
            <person name="Henrissat B."/>
            <person name="Van de Peer Y."/>
            <person name="Rouze P."/>
            <person name="Ellis J.G."/>
            <person name="Dodds P.N."/>
            <person name="Schein J.E."/>
            <person name="Zhong S."/>
            <person name="Hamelin R.C."/>
            <person name="Grigoriev I.V."/>
            <person name="Szabo L.J."/>
            <person name="Martin F."/>
        </authorList>
    </citation>
    <scope>NUCLEOTIDE SEQUENCE [LARGE SCALE GENOMIC DNA]</scope>
    <source>
        <strain evidence="3">98AG31 / pathotype 3-4-7</strain>
    </source>
</reference>
<dbReference type="KEGG" id="mlr:MELLADRAFT_94598"/>
<dbReference type="OrthoDB" id="2512971at2759"/>
<evidence type="ECO:0000313" key="2">
    <source>
        <dbReference type="EMBL" id="EGG10194.1"/>
    </source>
</evidence>
<feature type="compositionally biased region" description="Polar residues" evidence="1">
    <location>
        <begin position="20"/>
        <end position="29"/>
    </location>
</feature>
<dbReference type="HOGENOM" id="CLU_042820_1_0_1"/>
<dbReference type="GeneID" id="18936928"/>
<feature type="compositionally biased region" description="Polar residues" evidence="1">
    <location>
        <begin position="36"/>
        <end position="47"/>
    </location>
</feature>
<protein>
    <submittedName>
        <fullName evidence="2">Uncharacterized protein</fullName>
    </submittedName>
</protein>
<dbReference type="EMBL" id="GL883095">
    <property type="protein sequence ID" value="EGG10194.1"/>
    <property type="molecule type" value="Genomic_DNA"/>
</dbReference>
<dbReference type="InParanoid" id="F4RC07"/>
<feature type="region of interest" description="Disordered" evidence="1">
    <location>
        <begin position="368"/>
        <end position="388"/>
    </location>
</feature>
<dbReference type="Proteomes" id="UP000001072">
    <property type="component" value="Unassembled WGS sequence"/>
</dbReference>
<evidence type="ECO:0000313" key="3">
    <source>
        <dbReference type="Proteomes" id="UP000001072"/>
    </source>
</evidence>
<keyword evidence="3" id="KW-1185">Reference proteome</keyword>
<feature type="region of interest" description="Disordered" evidence="1">
    <location>
        <begin position="52"/>
        <end position="71"/>
    </location>
</feature>
<dbReference type="VEuPathDB" id="FungiDB:MELLADRAFT_94598"/>
<feature type="compositionally biased region" description="Polar residues" evidence="1">
    <location>
        <begin position="60"/>
        <end position="69"/>
    </location>
</feature>
<dbReference type="AlphaFoldDB" id="F4RC07"/>
<sequence>MDMNMDDLFADDTPMEESQSDLLPSQNKPSIRPSRSAISVTAESPQTVAATLFRPPQPRNTPASVSSRTPAGRNRVKTFANLLKLTKDNQEILQKMIDKSSLRSDLLTSLFGQNTLPGEEYLGTLSYLVFACQEGRAGGSGLKWVAGRVIRDSLKDQVAEFVFRPDIQAFSKSVAEDHTTMFQSLEVLTFNFVKTLKPDFVEAHCPGDYIAGEACIPGAAMYLFVKEILKNQRSKVRSALLTNILGVNETSVLKVPAAKSMLLQVGRTFLPHVRALEDHEVLPKLGRPTVIRMIFMRCQWTLMDEALAELRARPNSNANLYFATVLRYDRDVFDGKRTWATIKASVKLPAPFVDQVLASVQPQSGSEVIGNVLDGSGNQATGEEFEEE</sequence>
<feature type="compositionally biased region" description="Acidic residues" evidence="1">
    <location>
        <begin position="1"/>
        <end position="19"/>
    </location>
</feature>
<dbReference type="RefSeq" id="XP_007406495.1">
    <property type="nucleotide sequence ID" value="XM_007406433.1"/>
</dbReference>